<accession>A0A4Q7APU4</accession>
<comment type="caution">
    <text evidence="1">The sequence shown here is derived from an EMBL/GenBank/DDBJ whole genome shotgun (WGS) entry which is preliminary data.</text>
</comment>
<proteinExistence type="predicted"/>
<dbReference type="Proteomes" id="UP000293483">
    <property type="component" value="Unassembled WGS sequence"/>
</dbReference>
<protein>
    <submittedName>
        <fullName evidence="1">Uncharacterized protein</fullName>
    </submittedName>
</protein>
<dbReference type="EMBL" id="SGSU01000029">
    <property type="protein sequence ID" value="RZG64029.1"/>
    <property type="molecule type" value="Genomic_DNA"/>
</dbReference>
<dbReference type="STRING" id="202951.GCA_001485025_02888"/>
<evidence type="ECO:0000313" key="2">
    <source>
        <dbReference type="Proteomes" id="UP000293483"/>
    </source>
</evidence>
<evidence type="ECO:0000313" key="1">
    <source>
        <dbReference type="EMBL" id="RZG64029.1"/>
    </source>
</evidence>
<organism evidence="1 2">
    <name type="scientific">Acinetobacter bouvetii</name>
    <dbReference type="NCBI Taxonomy" id="202951"/>
    <lineage>
        <taxon>Bacteria</taxon>
        <taxon>Pseudomonadati</taxon>
        <taxon>Pseudomonadota</taxon>
        <taxon>Gammaproteobacteria</taxon>
        <taxon>Moraxellales</taxon>
        <taxon>Moraxellaceae</taxon>
        <taxon>Acinetobacter</taxon>
    </lineage>
</organism>
<reference evidence="1 2" key="1">
    <citation type="submission" date="2019-02" db="EMBL/GenBank/DDBJ databases">
        <title>The Batch Genome Submission of Acinetobacter spp. strains.</title>
        <authorList>
            <person name="Qin J."/>
            <person name="Hu Y."/>
            <person name="Ye H."/>
            <person name="Wei L."/>
            <person name="Feng Y."/>
            <person name="Zong Z."/>
        </authorList>
    </citation>
    <scope>NUCLEOTIDE SEQUENCE [LARGE SCALE GENOMIC DNA]</scope>
    <source>
        <strain evidence="1 2">WCHABo060081</strain>
    </source>
</reference>
<dbReference type="AlphaFoldDB" id="A0A4Q7APU4"/>
<gene>
    <name evidence="1" type="ORF">EXE25_17910</name>
</gene>
<sequence length="215" mass="24335">MDTFYKTELGFRTLKLRDLPLNARQRRLLVLIGTDDFSALNTAMKHRIAEPDLLQQLIDLGLIFKEKNHAEPLQKREEVAVEPQPQILTRPSEIHTALSIPPSTTATKDYSFQLEKAQAATGPAQPITAADVPIESLSPLAFDELKQFMMQHLQQYCGLMAKQLILNIQAAEQVSQLKMCQIQWITLLQESRIVPKLLSHALQQVNLSMRKLQSA</sequence>
<name>A0A4Q7APU4_9GAMM</name>
<dbReference type="RefSeq" id="WP_130148634.1">
    <property type="nucleotide sequence ID" value="NZ_SGSU01000029.1"/>
</dbReference>